<dbReference type="Proteomes" id="UP001329915">
    <property type="component" value="Chromosome"/>
</dbReference>
<gene>
    <name evidence="2" type="ORF">MFMK1_003608</name>
</gene>
<dbReference type="EMBL" id="CP121694">
    <property type="protein sequence ID" value="WRO23740.1"/>
    <property type="molecule type" value="Genomic_DNA"/>
</dbReference>
<feature type="transmembrane region" description="Helical" evidence="1">
    <location>
        <begin position="7"/>
        <end position="25"/>
    </location>
</feature>
<accession>A0AAU0UQZ5</accession>
<keyword evidence="1" id="KW-0812">Transmembrane</keyword>
<dbReference type="KEGG" id="dbc:MFMK1_003608"/>
<organism evidence="2 3">
    <name type="scientific">Metallumcola ferriviriculae</name>
    <dbReference type="NCBI Taxonomy" id="3039180"/>
    <lineage>
        <taxon>Bacteria</taxon>
        <taxon>Bacillati</taxon>
        <taxon>Bacillota</taxon>
        <taxon>Clostridia</taxon>
        <taxon>Neomoorellales</taxon>
        <taxon>Desulfitibacteraceae</taxon>
        <taxon>Metallumcola</taxon>
    </lineage>
</organism>
<proteinExistence type="predicted"/>
<dbReference type="AlphaFoldDB" id="A0AAU0UQZ5"/>
<dbReference type="RefSeq" id="WP_366923116.1">
    <property type="nucleotide sequence ID" value="NZ_CP121694.1"/>
</dbReference>
<keyword evidence="1" id="KW-1133">Transmembrane helix</keyword>
<keyword evidence="3" id="KW-1185">Reference proteome</keyword>
<evidence type="ECO:0000313" key="3">
    <source>
        <dbReference type="Proteomes" id="UP001329915"/>
    </source>
</evidence>
<evidence type="ECO:0000256" key="1">
    <source>
        <dbReference type="SAM" id="Phobius"/>
    </source>
</evidence>
<evidence type="ECO:0008006" key="4">
    <source>
        <dbReference type="Google" id="ProtNLM"/>
    </source>
</evidence>
<protein>
    <recommendedName>
        <fullName evidence="4">Helix-turn-helix domain-containing protein</fullName>
    </recommendedName>
</protein>
<keyword evidence="1" id="KW-0472">Membrane</keyword>
<sequence>MSKEKGLMITIIILAVSFLVGSFWISKGLEQVANSLSPSREPRDDMGLQEVASEIKNLRKDLSKAESEDSYMYLKGAADYLGLPQNGLELLLQQGKIDIPYIEQDGIYIFYKEALDEWMRNLKQEEYHIYQ</sequence>
<reference evidence="2 3" key="1">
    <citation type="submission" date="2023-04" db="EMBL/GenBank/DDBJ databases">
        <authorList>
            <person name="Hsu D."/>
        </authorList>
    </citation>
    <scope>NUCLEOTIDE SEQUENCE [LARGE SCALE GENOMIC DNA]</scope>
    <source>
        <strain evidence="2 3">MK1</strain>
    </source>
</reference>
<name>A0AAU0UQZ5_9FIRM</name>
<evidence type="ECO:0000313" key="2">
    <source>
        <dbReference type="EMBL" id="WRO23740.1"/>
    </source>
</evidence>